<dbReference type="AlphaFoldDB" id="A0A6A6EB05"/>
<evidence type="ECO:0000313" key="2">
    <source>
        <dbReference type="Proteomes" id="UP000800200"/>
    </source>
</evidence>
<accession>A0A6A6EB05</accession>
<sequence>MARMQTGHDNSLTLSNLLNTLRFEPDAHSTPVSFIPRRNIADPSHHVMKERRLPLYGFKATVRPTDKTTISTTLSTEITLNLVKILEHILLHRSIKGIFKCQGVCRRWKSVVEDSVSLTRNPWLAPYRNKILQPVHGLVGRKANKNFDGSLASVLLEAGMDANLLKIGPLHGPVSDVQSAIPEVNPFVVVRYYGPCRGPYLTMSILSRLKRQVFEKLGAAVIIEKSLKGGLALDGAGKSDFSSAQEEIGRGSSLGKYASYKPTV</sequence>
<dbReference type="Proteomes" id="UP000800200">
    <property type="component" value="Unassembled WGS sequence"/>
</dbReference>
<name>A0A6A6EB05_9PEZI</name>
<dbReference type="EMBL" id="ML994626">
    <property type="protein sequence ID" value="KAF2187709.1"/>
    <property type="molecule type" value="Genomic_DNA"/>
</dbReference>
<proteinExistence type="predicted"/>
<dbReference type="Gene3D" id="1.20.1280.50">
    <property type="match status" value="1"/>
</dbReference>
<protein>
    <recommendedName>
        <fullName evidence="3">F-box domain-containing protein</fullName>
    </recommendedName>
</protein>
<organism evidence="1 2">
    <name type="scientific">Zopfia rhizophila CBS 207.26</name>
    <dbReference type="NCBI Taxonomy" id="1314779"/>
    <lineage>
        <taxon>Eukaryota</taxon>
        <taxon>Fungi</taxon>
        <taxon>Dikarya</taxon>
        <taxon>Ascomycota</taxon>
        <taxon>Pezizomycotina</taxon>
        <taxon>Dothideomycetes</taxon>
        <taxon>Dothideomycetes incertae sedis</taxon>
        <taxon>Zopfiaceae</taxon>
        <taxon>Zopfia</taxon>
    </lineage>
</organism>
<evidence type="ECO:0000313" key="1">
    <source>
        <dbReference type="EMBL" id="KAF2187709.1"/>
    </source>
</evidence>
<keyword evidence="2" id="KW-1185">Reference proteome</keyword>
<evidence type="ECO:0008006" key="3">
    <source>
        <dbReference type="Google" id="ProtNLM"/>
    </source>
</evidence>
<gene>
    <name evidence="1" type="ORF">K469DRAFT_685590</name>
</gene>
<reference evidence="1" key="1">
    <citation type="journal article" date="2020" name="Stud. Mycol.">
        <title>101 Dothideomycetes genomes: a test case for predicting lifestyles and emergence of pathogens.</title>
        <authorList>
            <person name="Haridas S."/>
            <person name="Albert R."/>
            <person name="Binder M."/>
            <person name="Bloem J."/>
            <person name="Labutti K."/>
            <person name="Salamov A."/>
            <person name="Andreopoulos B."/>
            <person name="Baker S."/>
            <person name="Barry K."/>
            <person name="Bills G."/>
            <person name="Bluhm B."/>
            <person name="Cannon C."/>
            <person name="Castanera R."/>
            <person name="Culley D."/>
            <person name="Daum C."/>
            <person name="Ezra D."/>
            <person name="Gonzalez J."/>
            <person name="Henrissat B."/>
            <person name="Kuo A."/>
            <person name="Liang C."/>
            <person name="Lipzen A."/>
            <person name="Lutzoni F."/>
            <person name="Magnuson J."/>
            <person name="Mondo S."/>
            <person name="Nolan M."/>
            <person name="Ohm R."/>
            <person name="Pangilinan J."/>
            <person name="Park H.-J."/>
            <person name="Ramirez L."/>
            <person name="Alfaro M."/>
            <person name="Sun H."/>
            <person name="Tritt A."/>
            <person name="Yoshinaga Y."/>
            <person name="Zwiers L.-H."/>
            <person name="Turgeon B."/>
            <person name="Goodwin S."/>
            <person name="Spatafora J."/>
            <person name="Crous P."/>
            <person name="Grigoriev I."/>
        </authorList>
    </citation>
    <scope>NUCLEOTIDE SEQUENCE</scope>
    <source>
        <strain evidence="1">CBS 207.26</strain>
    </source>
</reference>